<dbReference type="InterPro" id="IPR051531">
    <property type="entry name" value="N-acetyltransferase"/>
</dbReference>
<dbReference type="PANTHER" id="PTHR43792">
    <property type="entry name" value="GNAT FAMILY, PUTATIVE (AFU_ORTHOLOGUE AFUA_3G00765)-RELATED-RELATED"/>
    <property type="match status" value="1"/>
</dbReference>
<dbReference type="Proteomes" id="UP001500280">
    <property type="component" value="Unassembled WGS sequence"/>
</dbReference>
<dbReference type="Pfam" id="PF13302">
    <property type="entry name" value="Acetyltransf_3"/>
    <property type="match status" value="1"/>
</dbReference>
<accession>A0ABN2GNU7</accession>
<comment type="caution">
    <text evidence="2">The sequence shown here is derived from an EMBL/GenBank/DDBJ whole genome shotgun (WGS) entry which is preliminary data.</text>
</comment>
<reference evidence="2 3" key="1">
    <citation type="journal article" date="2019" name="Int. J. Syst. Evol. Microbiol.">
        <title>The Global Catalogue of Microorganisms (GCM) 10K type strain sequencing project: providing services to taxonomists for standard genome sequencing and annotation.</title>
        <authorList>
            <consortium name="The Broad Institute Genomics Platform"/>
            <consortium name="The Broad Institute Genome Sequencing Center for Infectious Disease"/>
            <person name="Wu L."/>
            <person name="Ma J."/>
        </authorList>
    </citation>
    <scope>NUCLEOTIDE SEQUENCE [LARGE SCALE GENOMIC DNA]</scope>
    <source>
        <strain evidence="2 3">JCM 14307</strain>
    </source>
</reference>
<evidence type="ECO:0000259" key="1">
    <source>
        <dbReference type="PROSITE" id="PS51186"/>
    </source>
</evidence>
<sequence length="177" mass="19125">MPAGYGRYVTIELRPLTGADAEAHCAGEDELTVRWLTGGYGDVDGTIGYFELLAGNADRGVGKRGFGIWKSGRLAGYIDYTPDLDDGLEPDDVALAYAVHPWARGQGVAVEALGLLCDILRTDNIGTRAAIRVEPDNVASVRVAQKAGFRYVRDFPSNRDTQPDGTPTTFSLYLLDL</sequence>
<dbReference type="InterPro" id="IPR016181">
    <property type="entry name" value="Acyl_CoA_acyltransferase"/>
</dbReference>
<gene>
    <name evidence="2" type="ORF">GCM10009745_16620</name>
</gene>
<dbReference type="Gene3D" id="3.40.630.30">
    <property type="match status" value="1"/>
</dbReference>
<evidence type="ECO:0000313" key="3">
    <source>
        <dbReference type="Proteomes" id="UP001500280"/>
    </source>
</evidence>
<dbReference type="InterPro" id="IPR000182">
    <property type="entry name" value="GNAT_dom"/>
</dbReference>
<dbReference type="SUPFAM" id="SSF55729">
    <property type="entry name" value="Acyl-CoA N-acyltransferases (Nat)"/>
    <property type="match status" value="1"/>
</dbReference>
<dbReference type="PROSITE" id="PS51186">
    <property type="entry name" value="GNAT"/>
    <property type="match status" value="1"/>
</dbReference>
<feature type="domain" description="N-acetyltransferase" evidence="1">
    <location>
        <begin position="11"/>
        <end position="173"/>
    </location>
</feature>
<dbReference type="EMBL" id="BAAANF010000004">
    <property type="protein sequence ID" value="GAA1674265.1"/>
    <property type="molecule type" value="Genomic_DNA"/>
</dbReference>
<proteinExistence type="predicted"/>
<organism evidence="2 3">
    <name type="scientific">Kribbella yunnanensis</name>
    <dbReference type="NCBI Taxonomy" id="190194"/>
    <lineage>
        <taxon>Bacteria</taxon>
        <taxon>Bacillati</taxon>
        <taxon>Actinomycetota</taxon>
        <taxon>Actinomycetes</taxon>
        <taxon>Propionibacteriales</taxon>
        <taxon>Kribbellaceae</taxon>
        <taxon>Kribbella</taxon>
    </lineage>
</organism>
<name>A0ABN2GNU7_9ACTN</name>
<protein>
    <recommendedName>
        <fullName evidence="1">N-acetyltransferase domain-containing protein</fullName>
    </recommendedName>
</protein>
<keyword evidence="3" id="KW-1185">Reference proteome</keyword>
<dbReference type="PANTHER" id="PTHR43792:SF16">
    <property type="entry name" value="N-ACETYLTRANSFERASE DOMAIN-CONTAINING PROTEIN"/>
    <property type="match status" value="1"/>
</dbReference>
<evidence type="ECO:0000313" key="2">
    <source>
        <dbReference type="EMBL" id="GAA1674265.1"/>
    </source>
</evidence>